<dbReference type="OrthoDB" id="5573484at2"/>
<evidence type="ECO:0000313" key="2">
    <source>
        <dbReference type="EMBL" id="ALJ00302.1"/>
    </source>
</evidence>
<organism evidence="2 3">
    <name type="scientific">Rufibacter tibetensis</name>
    <dbReference type="NCBI Taxonomy" id="512763"/>
    <lineage>
        <taxon>Bacteria</taxon>
        <taxon>Pseudomonadati</taxon>
        <taxon>Bacteroidota</taxon>
        <taxon>Cytophagia</taxon>
        <taxon>Cytophagales</taxon>
        <taxon>Hymenobacteraceae</taxon>
        <taxon>Rufibacter</taxon>
    </lineage>
</organism>
<dbReference type="CDD" id="cd10931">
    <property type="entry name" value="CE4_u7"/>
    <property type="match status" value="1"/>
</dbReference>
<dbReference type="InterPro" id="IPR054297">
    <property type="entry name" value="DUF7033"/>
</dbReference>
<evidence type="ECO:0000313" key="3">
    <source>
        <dbReference type="Proteomes" id="UP000061382"/>
    </source>
</evidence>
<dbReference type="SUPFAM" id="SSF88713">
    <property type="entry name" value="Glycoside hydrolase/deacetylase"/>
    <property type="match status" value="1"/>
</dbReference>
<dbReference type="KEGG" id="rti:DC20_16645"/>
<dbReference type="RefSeq" id="WP_062544862.1">
    <property type="nucleotide sequence ID" value="NZ_CP012643.1"/>
</dbReference>
<dbReference type="EMBL" id="CP012643">
    <property type="protein sequence ID" value="ALJ00302.1"/>
    <property type="molecule type" value="Genomic_DNA"/>
</dbReference>
<dbReference type="PATRIC" id="fig|512763.3.peg.3664"/>
<feature type="domain" description="DUF7033" evidence="1">
    <location>
        <begin position="88"/>
        <end position="174"/>
    </location>
</feature>
<evidence type="ECO:0000259" key="1">
    <source>
        <dbReference type="Pfam" id="PF23019"/>
    </source>
</evidence>
<keyword evidence="3" id="KW-1185">Reference proteome</keyword>
<dbReference type="Pfam" id="PF23019">
    <property type="entry name" value="DUF7033"/>
    <property type="match status" value="1"/>
</dbReference>
<sequence>MQVLFDYVLFHFKRVYHLPEPLDISYGFQNSSRIQIRQSSTTFFSQKEAQPESVIWKDWQGTSLPLFFVSFTELDWLTQTASGTVVVNYDLIASGFYLLSGWQEFYSSNRDQFGRFPYASSVQARHKFITKPIVNYYFEVLRAAVELAYGQKITQKTWNGKPFATCLSHDIDYCQSAWKVAGKPALQKGRLGLFLKLAAQKALGKDAWFNFQQVEQELEQLNAKASFFFLPEQGNYQGHPNADYNVCSNLTQQQINRLQQAGHEIAVHGSHGSSINLEQLKSEKEKLAIPVTGNRFHYLRFDPDRTPEVVDELGFTYDSTLGFPEHFGFRNSYCHPFKLFNFNSGQSTDTWEVPLNLMDVTLNHPNYLQLMPLQVLPAITPMLNEIIRFNGVFTLLWHNENFSAYGLQGGLQMFQEITQFLQKQGTGFFTIHEVVKQTEA</sequence>
<accession>A0A0P0CS87</accession>
<dbReference type="Proteomes" id="UP000061382">
    <property type="component" value="Chromosome"/>
</dbReference>
<dbReference type="InterPro" id="IPR011330">
    <property type="entry name" value="Glyco_hydro/deAcase_b/a-brl"/>
</dbReference>
<proteinExistence type="predicted"/>
<gene>
    <name evidence="2" type="ORF">DC20_16645</name>
</gene>
<dbReference type="AlphaFoldDB" id="A0A0P0CS87"/>
<protein>
    <recommendedName>
        <fullName evidence="1">DUF7033 domain-containing protein</fullName>
    </recommendedName>
</protein>
<dbReference type="Gene3D" id="3.20.20.370">
    <property type="entry name" value="Glycoside hydrolase/deacetylase"/>
    <property type="match status" value="1"/>
</dbReference>
<dbReference type="STRING" id="512763.DC20_16645"/>
<reference evidence="2 3" key="1">
    <citation type="submission" date="2015-08" db="EMBL/GenBank/DDBJ databases">
        <title>Complete genome sequence of Rufibacter tibetensis strain 1351t, a radiation-resistant bacterium from tibet plateau.</title>
        <authorList>
            <person name="Dai J."/>
        </authorList>
    </citation>
    <scope>NUCLEOTIDE SEQUENCE [LARGE SCALE GENOMIC DNA]</scope>
    <source>
        <strain evidence="2 3">1351</strain>
    </source>
</reference>
<name>A0A0P0CS87_9BACT</name>
<dbReference type="GO" id="GO:0005975">
    <property type="term" value="P:carbohydrate metabolic process"/>
    <property type="evidence" value="ECO:0007669"/>
    <property type="project" value="InterPro"/>
</dbReference>